<gene>
    <name evidence="1" type="ORF">L6452_07358</name>
</gene>
<evidence type="ECO:0000313" key="2">
    <source>
        <dbReference type="Proteomes" id="UP001055879"/>
    </source>
</evidence>
<dbReference type="EMBL" id="CM042048">
    <property type="protein sequence ID" value="KAI3759491.1"/>
    <property type="molecule type" value="Genomic_DNA"/>
</dbReference>
<organism evidence="1 2">
    <name type="scientific">Arctium lappa</name>
    <name type="common">Greater burdock</name>
    <name type="synonym">Lappa major</name>
    <dbReference type="NCBI Taxonomy" id="4217"/>
    <lineage>
        <taxon>Eukaryota</taxon>
        <taxon>Viridiplantae</taxon>
        <taxon>Streptophyta</taxon>
        <taxon>Embryophyta</taxon>
        <taxon>Tracheophyta</taxon>
        <taxon>Spermatophyta</taxon>
        <taxon>Magnoliopsida</taxon>
        <taxon>eudicotyledons</taxon>
        <taxon>Gunneridae</taxon>
        <taxon>Pentapetalae</taxon>
        <taxon>asterids</taxon>
        <taxon>campanulids</taxon>
        <taxon>Asterales</taxon>
        <taxon>Asteraceae</taxon>
        <taxon>Carduoideae</taxon>
        <taxon>Cardueae</taxon>
        <taxon>Arctiinae</taxon>
        <taxon>Arctium</taxon>
    </lineage>
</organism>
<sequence length="132" mass="13807">MRSRNLNVTKTIRCEEISSQTPKKLTKTRPSKTPLFSVKNLAISAASGILFHVAFKNPYLIGIGGGHGGGGAGGGGGGGGGGLWKRVLSPAANLKKFSPFKTSIWEKRKINTTPTSSCEAPSSFSTEISKIS</sequence>
<accession>A0ACB9EM01</accession>
<protein>
    <submittedName>
        <fullName evidence="1">Uncharacterized protein</fullName>
    </submittedName>
</protein>
<dbReference type="Proteomes" id="UP001055879">
    <property type="component" value="Linkage Group LG02"/>
</dbReference>
<keyword evidence="2" id="KW-1185">Reference proteome</keyword>
<proteinExistence type="predicted"/>
<name>A0ACB9EM01_ARCLA</name>
<reference evidence="2" key="1">
    <citation type="journal article" date="2022" name="Mol. Ecol. Resour.">
        <title>The genomes of chicory, endive, great burdock and yacon provide insights into Asteraceae palaeo-polyploidization history and plant inulin production.</title>
        <authorList>
            <person name="Fan W."/>
            <person name="Wang S."/>
            <person name="Wang H."/>
            <person name="Wang A."/>
            <person name="Jiang F."/>
            <person name="Liu H."/>
            <person name="Zhao H."/>
            <person name="Xu D."/>
            <person name="Zhang Y."/>
        </authorList>
    </citation>
    <scope>NUCLEOTIDE SEQUENCE [LARGE SCALE GENOMIC DNA]</scope>
    <source>
        <strain evidence="2">cv. Niubang</strain>
    </source>
</reference>
<evidence type="ECO:0000313" key="1">
    <source>
        <dbReference type="EMBL" id="KAI3759491.1"/>
    </source>
</evidence>
<reference evidence="1 2" key="2">
    <citation type="journal article" date="2022" name="Mol. Ecol. Resour.">
        <title>The genomes of chicory, endive, great burdock and yacon provide insights into Asteraceae paleo-polyploidization history and plant inulin production.</title>
        <authorList>
            <person name="Fan W."/>
            <person name="Wang S."/>
            <person name="Wang H."/>
            <person name="Wang A."/>
            <person name="Jiang F."/>
            <person name="Liu H."/>
            <person name="Zhao H."/>
            <person name="Xu D."/>
            <person name="Zhang Y."/>
        </authorList>
    </citation>
    <scope>NUCLEOTIDE SEQUENCE [LARGE SCALE GENOMIC DNA]</scope>
    <source>
        <strain evidence="2">cv. Niubang</strain>
    </source>
</reference>
<comment type="caution">
    <text evidence="1">The sequence shown here is derived from an EMBL/GenBank/DDBJ whole genome shotgun (WGS) entry which is preliminary data.</text>
</comment>